<dbReference type="EMBL" id="SSTD01013242">
    <property type="protein sequence ID" value="TYK07496.1"/>
    <property type="molecule type" value="Genomic_DNA"/>
</dbReference>
<dbReference type="InterPro" id="IPR039537">
    <property type="entry name" value="Retrotran_Ty1/copia-like"/>
</dbReference>
<comment type="caution">
    <text evidence="2">The sequence shown here is derived from an EMBL/GenBank/DDBJ whole genome shotgun (WGS) entry which is preliminary data.</text>
</comment>
<accession>A0A5A7SPP9</accession>
<dbReference type="GO" id="GO:0003676">
    <property type="term" value="F:nucleic acid binding"/>
    <property type="evidence" value="ECO:0007669"/>
    <property type="project" value="InterPro"/>
</dbReference>
<dbReference type="EMBL" id="SSTE01020942">
    <property type="protein sequence ID" value="KAA0033194.1"/>
    <property type="molecule type" value="Genomic_DNA"/>
</dbReference>
<name>A0A5A7SPP9_CUCMM</name>
<gene>
    <name evidence="3" type="ORF">E5676_scaffold1702G00120</name>
    <name evidence="2" type="ORF">E6C27_scaffold1276G00430</name>
</gene>
<dbReference type="Proteomes" id="UP000321947">
    <property type="component" value="Unassembled WGS sequence"/>
</dbReference>
<dbReference type="Gene3D" id="3.30.420.10">
    <property type="entry name" value="Ribonuclease H-like superfamily/Ribonuclease H"/>
    <property type="match status" value="1"/>
</dbReference>
<evidence type="ECO:0000313" key="4">
    <source>
        <dbReference type="Proteomes" id="UP000321393"/>
    </source>
</evidence>
<dbReference type="InterPro" id="IPR012337">
    <property type="entry name" value="RNaseH-like_sf"/>
</dbReference>
<keyword evidence="1" id="KW-1133">Transmembrane helix</keyword>
<dbReference type="PANTHER" id="PTHR42648">
    <property type="entry name" value="TRANSPOSASE, PUTATIVE-RELATED"/>
    <property type="match status" value="1"/>
</dbReference>
<keyword evidence="1" id="KW-0472">Membrane</keyword>
<protein>
    <submittedName>
        <fullName evidence="2 3">Transposable element-related protein</fullName>
    </submittedName>
</protein>
<dbReference type="InterPro" id="IPR036397">
    <property type="entry name" value="RNaseH_sf"/>
</dbReference>
<feature type="transmembrane region" description="Helical" evidence="1">
    <location>
        <begin position="450"/>
        <end position="469"/>
    </location>
</feature>
<evidence type="ECO:0000313" key="3">
    <source>
        <dbReference type="EMBL" id="TYK07496.1"/>
    </source>
</evidence>
<evidence type="ECO:0000256" key="1">
    <source>
        <dbReference type="SAM" id="Phobius"/>
    </source>
</evidence>
<evidence type="ECO:0000313" key="5">
    <source>
        <dbReference type="Proteomes" id="UP000321947"/>
    </source>
</evidence>
<proteinExistence type="predicted"/>
<sequence length="487" mass="54581">MPGRPNMNNVAERRNRTLKDMERSIISHSSLLESLCREALKTATYILNRVPSKAVAKPLMSRGKERSRVLGILTLEVVQLRYFEMKDIRDAFFVLGIGILRDCSQGQCLKTTLEIKEMQKVPYASVIGSLMYAQIYMHPDIVFIVGVLDRYLSNSRMDHLKAVKWVMRFAKPSRVRSKSPATPHLQLLTLRRAITHLMDLFMWADLMLSTEFMGFLEEFRICLSLYEDHNWAFSYNLVRSPNAATHRLQSSSSFQFNVSLQPPHVASFVHGSGSPTVVRTPPILLPCRSTPYLHLRFRSVSPSALPISTSYPANATAVTVRHRRASPPLAIHRVEAEPIVELLQAAKRQCRRVPEDPSLVVDSLGMDSIKGHSQVSGKGFLTTGPRIEAGNVVTHKGLYVSSVTASCSLCSMMCNELLTDRHRCPDVLCIVVMLVGYVVNWNCMSMDYKVLMLGCGVMVSLIYGVVYLTDMCKGTARGKPTRGKKDA</sequence>
<keyword evidence="1" id="KW-0812">Transmembrane</keyword>
<dbReference type="Proteomes" id="UP000321393">
    <property type="component" value="Unassembled WGS sequence"/>
</dbReference>
<organism evidence="2 4">
    <name type="scientific">Cucumis melo var. makuwa</name>
    <name type="common">Oriental melon</name>
    <dbReference type="NCBI Taxonomy" id="1194695"/>
    <lineage>
        <taxon>Eukaryota</taxon>
        <taxon>Viridiplantae</taxon>
        <taxon>Streptophyta</taxon>
        <taxon>Embryophyta</taxon>
        <taxon>Tracheophyta</taxon>
        <taxon>Spermatophyta</taxon>
        <taxon>Magnoliopsida</taxon>
        <taxon>eudicotyledons</taxon>
        <taxon>Gunneridae</taxon>
        <taxon>Pentapetalae</taxon>
        <taxon>rosids</taxon>
        <taxon>fabids</taxon>
        <taxon>Cucurbitales</taxon>
        <taxon>Cucurbitaceae</taxon>
        <taxon>Benincaseae</taxon>
        <taxon>Cucumis</taxon>
    </lineage>
</organism>
<dbReference type="AlphaFoldDB" id="A0A5A7SPP9"/>
<dbReference type="PANTHER" id="PTHR42648:SF28">
    <property type="entry name" value="TRANSPOSON-ENCODED PROTEIN WITH RIBONUCLEASE H-LIKE AND RETROVIRUS ZINC FINGER-LIKE DOMAINS"/>
    <property type="match status" value="1"/>
</dbReference>
<dbReference type="SUPFAM" id="SSF53098">
    <property type="entry name" value="Ribonuclease H-like"/>
    <property type="match status" value="1"/>
</dbReference>
<reference evidence="4 5" key="1">
    <citation type="submission" date="2019-08" db="EMBL/GenBank/DDBJ databases">
        <title>Draft genome sequences of two oriental melons (Cucumis melo L. var makuwa).</title>
        <authorList>
            <person name="Kwon S.-Y."/>
        </authorList>
    </citation>
    <scope>NUCLEOTIDE SEQUENCE [LARGE SCALE GENOMIC DNA]</scope>
    <source>
        <strain evidence="5">cv. Chang Bougi</strain>
        <strain evidence="4">cv. SW 3</strain>
        <tissue evidence="2">Leaf</tissue>
    </source>
</reference>
<evidence type="ECO:0000313" key="2">
    <source>
        <dbReference type="EMBL" id="KAA0033194.1"/>
    </source>
</evidence>